<gene>
    <name evidence="1" type="ORF">ALC56_09232</name>
</gene>
<organism evidence="1 2">
    <name type="scientific">Trachymyrmex septentrionalis</name>
    <dbReference type="NCBI Taxonomy" id="34720"/>
    <lineage>
        <taxon>Eukaryota</taxon>
        <taxon>Metazoa</taxon>
        <taxon>Ecdysozoa</taxon>
        <taxon>Arthropoda</taxon>
        <taxon>Hexapoda</taxon>
        <taxon>Insecta</taxon>
        <taxon>Pterygota</taxon>
        <taxon>Neoptera</taxon>
        <taxon>Endopterygota</taxon>
        <taxon>Hymenoptera</taxon>
        <taxon>Apocrita</taxon>
        <taxon>Aculeata</taxon>
        <taxon>Formicoidea</taxon>
        <taxon>Formicidae</taxon>
        <taxon>Myrmicinae</taxon>
        <taxon>Trachymyrmex</taxon>
    </lineage>
</organism>
<protein>
    <submittedName>
        <fullName evidence="1">Uncharacterized protein</fullName>
    </submittedName>
</protein>
<name>A0A195F7V8_9HYME</name>
<keyword evidence="2" id="KW-1185">Reference proteome</keyword>
<proteinExistence type="predicted"/>
<accession>A0A195F7V8</accession>
<dbReference type="EMBL" id="KQ981744">
    <property type="protein sequence ID" value="KYN36272.1"/>
    <property type="molecule type" value="Genomic_DNA"/>
</dbReference>
<sequence>MCSCACTCPHVRTYQVPVICSVAEEVQACPQFIGRHPPDTPSAATAAIAATAAAAAAAAAAISTGSGGGAGVSFFFFHQPSSRFFTNFCWCRAGHNEGNEKPAKLVPDERLAETRARVRERESSRRGYAFSIFISY</sequence>
<evidence type="ECO:0000313" key="1">
    <source>
        <dbReference type="EMBL" id="KYN36272.1"/>
    </source>
</evidence>
<evidence type="ECO:0000313" key="2">
    <source>
        <dbReference type="Proteomes" id="UP000078541"/>
    </source>
</evidence>
<reference evidence="1 2" key="1">
    <citation type="submission" date="2016-03" db="EMBL/GenBank/DDBJ databases">
        <title>Trachymyrmex septentrionalis WGS genome.</title>
        <authorList>
            <person name="Nygaard S."/>
            <person name="Hu H."/>
            <person name="Boomsma J."/>
            <person name="Zhang G."/>
        </authorList>
    </citation>
    <scope>NUCLEOTIDE SEQUENCE [LARGE SCALE GENOMIC DNA]</scope>
    <source>
        <strain evidence="1">Tsep2-gDNA-1</strain>
        <tissue evidence="1">Whole body</tissue>
    </source>
</reference>
<dbReference type="Proteomes" id="UP000078541">
    <property type="component" value="Unassembled WGS sequence"/>
</dbReference>
<dbReference type="AlphaFoldDB" id="A0A195F7V8"/>